<accession>A0ABV7DVE1</accession>
<gene>
    <name evidence="1" type="ORF">ACFOD6_09865</name>
</gene>
<proteinExistence type="predicted"/>
<comment type="caution">
    <text evidence="1">The sequence shown here is derived from an EMBL/GenBank/DDBJ whole genome shotgun (WGS) entry which is preliminary data.</text>
</comment>
<name>A0ABV7DVE1_9RHOB</name>
<evidence type="ECO:0000313" key="2">
    <source>
        <dbReference type="Proteomes" id="UP001595445"/>
    </source>
</evidence>
<dbReference type="RefSeq" id="WP_197646319.1">
    <property type="nucleotide sequence ID" value="NZ_JAEACP010000018.1"/>
</dbReference>
<evidence type="ECO:0000313" key="1">
    <source>
        <dbReference type="EMBL" id="MFC3086350.1"/>
    </source>
</evidence>
<dbReference type="EMBL" id="JBHRSM010000017">
    <property type="protein sequence ID" value="MFC3086350.1"/>
    <property type="molecule type" value="Genomic_DNA"/>
</dbReference>
<sequence length="147" mass="16458">MPDLTRIYAADLALPSDPGWLRDNPEAVARVRAFRDETRTNKRVILLTVRLLDTCAPDGWRPAYVEAHPGHWDSPAFRAWQDRPGDMVAANDFALTVLTADADVDVDAGHALPDTSGLPPHWCAQFRRLALDNRNTELKSEQEVHHA</sequence>
<organism evidence="1 2">
    <name type="scientific">Tabrizicola soli</name>
    <dbReference type="NCBI Taxonomy" id="2185115"/>
    <lineage>
        <taxon>Bacteria</taxon>
        <taxon>Pseudomonadati</taxon>
        <taxon>Pseudomonadota</taxon>
        <taxon>Alphaproteobacteria</taxon>
        <taxon>Rhodobacterales</taxon>
        <taxon>Paracoccaceae</taxon>
        <taxon>Tabrizicola</taxon>
    </lineage>
</organism>
<reference evidence="2" key="1">
    <citation type="journal article" date="2019" name="Int. J. Syst. Evol. Microbiol.">
        <title>The Global Catalogue of Microorganisms (GCM) 10K type strain sequencing project: providing services to taxonomists for standard genome sequencing and annotation.</title>
        <authorList>
            <consortium name="The Broad Institute Genomics Platform"/>
            <consortium name="The Broad Institute Genome Sequencing Center for Infectious Disease"/>
            <person name="Wu L."/>
            <person name="Ma J."/>
        </authorList>
    </citation>
    <scope>NUCLEOTIDE SEQUENCE [LARGE SCALE GENOMIC DNA]</scope>
    <source>
        <strain evidence="2">KCTC 62102</strain>
    </source>
</reference>
<protein>
    <submittedName>
        <fullName evidence="1">Uncharacterized protein</fullName>
    </submittedName>
</protein>
<keyword evidence="2" id="KW-1185">Reference proteome</keyword>
<dbReference type="Proteomes" id="UP001595445">
    <property type="component" value="Unassembled WGS sequence"/>
</dbReference>